<evidence type="ECO:0000313" key="3">
    <source>
        <dbReference type="EMBL" id="EFH53736.1"/>
    </source>
</evidence>
<evidence type="ECO:0000256" key="2">
    <source>
        <dbReference type="SAM" id="Phobius"/>
    </source>
</evidence>
<accession>D7LMY9</accession>
<keyword evidence="2" id="KW-0812">Transmembrane</keyword>
<dbReference type="Gramene" id="scaffold_501528.1">
    <property type="protein sequence ID" value="scaffold_501528.1"/>
    <property type="gene ID" value="scaffold_501528.1"/>
</dbReference>
<proteinExistence type="predicted"/>
<feature type="compositionally biased region" description="Polar residues" evidence="1">
    <location>
        <begin position="49"/>
        <end position="59"/>
    </location>
</feature>
<keyword evidence="2" id="KW-1133">Transmembrane helix</keyword>
<feature type="transmembrane region" description="Helical" evidence="2">
    <location>
        <begin position="21"/>
        <end position="43"/>
    </location>
</feature>
<dbReference type="AlphaFoldDB" id="D7LMY9"/>
<organism evidence="4">
    <name type="scientific">Arabidopsis lyrata subsp. lyrata</name>
    <name type="common">Lyre-leaved rock-cress</name>
    <dbReference type="NCBI Taxonomy" id="81972"/>
    <lineage>
        <taxon>Eukaryota</taxon>
        <taxon>Viridiplantae</taxon>
        <taxon>Streptophyta</taxon>
        <taxon>Embryophyta</taxon>
        <taxon>Tracheophyta</taxon>
        <taxon>Spermatophyta</taxon>
        <taxon>Magnoliopsida</taxon>
        <taxon>eudicotyledons</taxon>
        <taxon>Gunneridae</taxon>
        <taxon>Pentapetalae</taxon>
        <taxon>rosids</taxon>
        <taxon>malvids</taxon>
        <taxon>Brassicales</taxon>
        <taxon>Brassicaceae</taxon>
        <taxon>Camelineae</taxon>
        <taxon>Arabidopsis</taxon>
    </lineage>
</organism>
<gene>
    <name evidence="3" type="ORF">ARALYDRAFT_905824</name>
</gene>
<keyword evidence="2" id="KW-0472">Membrane</keyword>
<protein>
    <recommendedName>
        <fullName evidence="5">Transmembrane protein</fullName>
    </recommendedName>
</protein>
<evidence type="ECO:0000313" key="4">
    <source>
        <dbReference type="Proteomes" id="UP000008694"/>
    </source>
</evidence>
<evidence type="ECO:0000256" key="1">
    <source>
        <dbReference type="SAM" id="MobiDB-lite"/>
    </source>
</evidence>
<reference evidence="4" key="1">
    <citation type="journal article" date="2011" name="Nat. Genet.">
        <title>The Arabidopsis lyrata genome sequence and the basis of rapid genome size change.</title>
        <authorList>
            <person name="Hu T.T."/>
            <person name="Pattyn P."/>
            <person name="Bakker E.G."/>
            <person name="Cao J."/>
            <person name="Cheng J.-F."/>
            <person name="Clark R.M."/>
            <person name="Fahlgren N."/>
            <person name="Fawcett J.A."/>
            <person name="Grimwood J."/>
            <person name="Gundlach H."/>
            <person name="Haberer G."/>
            <person name="Hollister J.D."/>
            <person name="Ossowski S."/>
            <person name="Ottilar R.P."/>
            <person name="Salamov A.A."/>
            <person name="Schneeberger K."/>
            <person name="Spannagl M."/>
            <person name="Wang X."/>
            <person name="Yang L."/>
            <person name="Nasrallah M.E."/>
            <person name="Bergelson J."/>
            <person name="Carrington J.C."/>
            <person name="Gaut B.S."/>
            <person name="Schmutz J."/>
            <person name="Mayer K.F.X."/>
            <person name="Van de Peer Y."/>
            <person name="Grigoriev I.V."/>
            <person name="Nordborg M."/>
            <person name="Weigel D."/>
            <person name="Guo Y.-L."/>
        </authorList>
    </citation>
    <scope>NUCLEOTIDE SEQUENCE [LARGE SCALE GENOMIC DNA]</scope>
    <source>
        <strain evidence="4">cv. MN47</strain>
    </source>
</reference>
<feature type="compositionally biased region" description="Polar residues" evidence="1">
    <location>
        <begin position="78"/>
        <end position="87"/>
    </location>
</feature>
<dbReference type="Proteomes" id="UP000008694">
    <property type="component" value="Unassembled WGS sequence"/>
</dbReference>
<name>D7LMY9_ARALL</name>
<keyword evidence="4" id="KW-1185">Reference proteome</keyword>
<feature type="region of interest" description="Disordered" evidence="1">
    <location>
        <begin position="48"/>
        <end position="94"/>
    </location>
</feature>
<dbReference type="HOGENOM" id="CLU_2389203_0_0_1"/>
<dbReference type="EMBL" id="GL348717">
    <property type="protein sequence ID" value="EFH53736.1"/>
    <property type="molecule type" value="Genomic_DNA"/>
</dbReference>
<evidence type="ECO:0008006" key="5">
    <source>
        <dbReference type="Google" id="ProtNLM"/>
    </source>
</evidence>
<sequence>MTALDRAKTNGGKKKKNKLPLIFGVTFASEFAILSSGFGAIFLRKRQNAKPQSNTTPMTNHVHRHGLGTGMSPLVGQQFASDTNDSYVVQEEHH</sequence>